<feature type="compositionally biased region" description="Polar residues" evidence="1">
    <location>
        <begin position="41"/>
        <end position="55"/>
    </location>
</feature>
<protein>
    <submittedName>
        <fullName evidence="2">Uncharacterized protein</fullName>
    </submittedName>
</protein>
<evidence type="ECO:0000313" key="2">
    <source>
        <dbReference type="EMBL" id="PCE23446.1"/>
    </source>
</evidence>
<evidence type="ECO:0000313" key="3">
    <source>
        <dbReference type="Proteomes" id="UP000218022"/>
    </source>
</evidence>
<gene>
    <name evidence="2" type="ORF">BWP39_27595</name>
</gene>
<dbReference type="Proteomes" id="UP000218022">
    <property type="component" value="Unassembled WGS sequence"/>
</dbReference>
<name>A0A2A4ETF8_9BURK</name>
<dbReference type="EMBL" id="MTZV01000006">
    <property type="protein sequence ID" value="PCE23446.1"/>
    <property type="molecule type" value="Genomic_DNA"/>
</dbReference>
<feature type="region of interest" description="Disordered" evidence="1">
    <location>
        <begin position="1"/>
        <end position="66"/>
    </location>
</feature>
<organism evidence="2 3">
    <name type="scientific">Paraburkholderia acidicola</name>
    <dbReference type="NCBI Taxonomy" id="1912599"/>
    <lineage>
        <taxon>Bacteria</taxon>
        <taxon>Pseudomonadati</taxon>
        <taxon>Pseudomonadota</taxon>
        <taxon>Betaproteobacteria</taxon>
        <taxon>Burkholderiales</taxon>
        <taxon>Burkholderiaceae</taxon>
        <taxon>Paraburkholderia</taxon>
    </lineage>
</organism>
<evidence type="ECO:0000256" key="1">
    <source>
        <dbReference type="SAM" id="MobiDB-lite"/>
    </source>
</evidence>
<reference evidence="2 3" key="1">
    <citation type="submission" date="2017-01" db="EMBL/GenBank/DDBJ databases">
        <title>Whole-Genome Shotgun Sequencing of Two beta-Proteobacterial Species in Search of the Bulgecin Biosynthetic Cluster.</title>
        <authorList>
            <person name="Horsman M.E."/>
            <person name="Marous D.R."/>
            <person name="Li R."/>
            <person name="Oliver R.A."/>
            <person name="Byun B."/>
            <person name="Emrich S.J."/>
            <person name="Boggess B."/>
            <person name="Townsend C.A."/>
            <person name="Mobashery S."/>
        </authorList>
    </citation>
    <scope>NUCLEOTIDE SEQUENCE [LARGE SCALE GENOMIC DNA]</scope>
    <source>
        <strain evidence="2 3">ATCC 31363</strain>
    </source>
</reference>
<dbReference type="AlphaFoldDB" id="A0A2A4ETF8"/>
<sequence>MKKHARFKTASQRSERRAETTLYAGRRMSASASALDRQVQEHSPNSETERISASPSGGARVRLWDE</sequence>
<accession>A0A2A4ETF8</accession>
<proteinExistence type="predicted"/>
<comment type="caution">
    <text evidence="2">The sequence shown here is derived from an EMBL/GenBank/DDBJ whole genome shotgun (WGS) entry which is preliminary data.</text>
</comment>